<feature type="compositionally biased region" description="Acidic residues" evidence="1">
    <location>
        <begin position="69"/>
        <end position="79"/>
    </location>
</feature>
<feature type="domain" description="Micro-fibrillar-associated protein 1 C-terminal" evidence="2">
    <location>
        <begin position="159"/>
        <end position="370"/>
    </location>
</feature>
<name>A0A9W8AQY8_9FUNG</name>
<feature type="compositionally biased region" description="Basic and acidic residues" evidence="1">
    <location>
        <begin position="335"/>
        <end position="344"/>
    </location>
</feature>
<dbReference type="OrthoDB" id="1111734at2759"/>
<dbReference type="Proteomes" id="UP001150925">
    <property type="component" value="Unassembled WGS sequence"/>
</dbReference>
<dbReference type="InterPro" id="IPR033194">
    <property type="entry name" value="MFAP1"/>
</dbReference>
<comment type="caution">
    <text evidence="3">The sequence shown here is derived from an EMBL/GenBank/DDBJ whole genome shotgun (WGS) entry which is preliminary data.</text>
</comment>
<feature type="region of interest" description="Disordered" evidence="1">
    <location>
        <begin position="108"/>
        <end position="240"/>
    </location>
</feature>
<dbReference type="InterPro" id="IPR009730">
    <property type="entry name" value="MFAP1_C"/>
</dbReference>
<feature type="compositionally biased region" description="Basic and acidic residues" evidence="1">
    <location>
        <begin position="201"/>
        <end position="222"/>
    </location>
</feature>
<evidence type="ECO:0000313" key="3">
    <source>
        <dbReference type="EMBL" id="KAJ1957132.1"/>
    </source>
</evidence>
<gene>
    <name evidence="3" type="ORF">IWQ62_005157</name>
</gene>
<feature type="compositionally biased region" description="Low complexity" evidence="1">
    <location>
        <begin position="149"/>
        <end position="159"/>
    </location>
</feature>
<dbReference type="EMBL" id="JANBPY010001999">
    <property type="protein sequence ID" value="KAJ1957132.1"/>
    <property type="molecule type" value="Genomic_DNA"/>
</dbReference>
<reference evidence="3" key="1">
    <citation type="submission" date="2022-07" db="EMBL/GenBank/DDBJ databases">
        <title>Phylogenomic reconstructions and comparative analyses of Kickxellomycotina fungi.</title>
        <authorList>
            <person name="Reynolds N.K."/>
            <person name="Stajich J.E."/>
            <person name="Barry K."/>
            <person name="Grigoriev I.V."/>
            <person name="Crous P."/>
            <person name="Smith M.E."/>
        </authorList>
    </citation>
    <scope>NUCLEOTIDE SEQUENCE</scope>
    <source>
        <strain evidence="3">RSA 1196</strain>
    </source>
</reference>
<dbReference type="PANTHER" id="PTHR15327">
    <property type="entry name" value="MICROFIBRIL-ASSOCIATED PROTEIN"/>
    <property type="match status" value="1"/>
</dbReference>
<feature type="compositionally biased region" description="Polar residues" evidence="1">
    <location>
        <begin position="373"/>
        <end position="394"/>
    </location>
</feature>
<evidence type="ECO:0000313" key="4">
    <source>
        <dbReference type="Proteomes" id="UP001150925"/>
    </source>
</evidence>
<dbReference type="Pfam" id="PF06991">
    <property type="entry name" value="MFAP1"/>
    <property type="match status" value="1"/>
</dbReference>
<feature type="region of interest" description="Disordered" evidence="1">
    <location>
        <begin position="1"/>
        <end position="95"/>
    </location>
</feature>
<keyword evidence="4" id="KW-1185">Reference proteome</keyword>
<feature type="compositionally biased region" description="Basic and acidic residues" evidence="1">
    <location>
        <begin position="263"/>
        <end position="305"/>
    </location>
</feature>
<feature type="region of interest" description="Disordered" evidence="1">
    <location>
        <begin position="263"/>
        <end position="404"/>
    </location>
</feature>
<feature type="compositionally biased region" description="Basic and acidic residues" evidence="1">
    <location>
        <begin position="138"/>
        <end position="148"/>
    </location>
</feature>
<feature type="compositionally biased region" description="Basic and acidic residues" evidence="1">
    <location>
        <begin position="395"/>
        <end position="404"/>
    </location>
</feature>
<organism evidence="3 4">
    <name type="scientific">Dispira parvispora</name>
    <dbReference type="NCBI Taxonomy" id="1520584"/>
    <lineage>
        <taxon>Eukaryota</taxon>
        <taxon>Fungi</taxon>
        <taxon>Fungi incertae sedis</taxon>
        <taxon>Zoopagomycota</taxon>
        <taxon>Kickxellomycotina</taxon>
        <taxon>Dimargaritomycetes</taxon>
        <taxon>Dimargaritales</taxon>
        <taxon>Dimargaritaceae</taxon>
        <taxon>Dispira</taxon>
    </lineage>
</organism>
<feature type="compositionally biased region" description="Basic residues" evidence="1">
    <location>
        <begin position="1"/>
        <end position="18"/>
    </location>
</feature>
<protein>
    <recommendedName>
        <fullName evidence="2">Micro-fibrillar-associated protein 1 C-terminal domain-containing protein</fullName>
    </recommendedName>
</protein>
<proteinExistence type="predicted"/>
<evidence type="ECO:0000259" key="2">
    <source>
        <dbReference type="Pfam" id="PF06991"/>
    </source>
</evidence>
<dbReference type="AlphaFoldDB" id="A0A9W8AQY8"/>
<accession>A0A9W8AQY8</accession>
<evidence type="ECO:0000256" key="1">
    <source>
        <dbReference type="SAM" id="MobiDB-lite"/>
    </source>
</evidence>
<sequence>MSHLPSRRKTAPKVKRYWPGKVPEGVQLEATSSESEPESIATESHPRTTTKPSAAAVHGSESDVGEWAIESESESDEDQTVLPPKSPTSVSRFSKKLTVTKVHADLIGHATPLSPTRPAAVVSPPTELIPSSEAQPAAEHRETERESFSESSATTSSSESEAEPTRPVLLKPVFIPKSRRGAMVTSTEESKPSADLVSPARTDRQNDTRKLIEEKIKAEQQERAQVPADLDAVDDADGLDPDAEFEEWKVREMARIKRNLEERLERERELQEIERIRNMDERDRRREDAQRIREQQEEKRAKYQERSVQQRAQRKGAFYSDTFGATLTPVAEGSTDPHRQHWEQLPDIMRVKNFGRASQGKWKSLKHEDTSQRDSLWNQSRGRSDRYQSASGRTSRSDRHYRPR</sequence>
<feature type="compositionally biased region" description="Acidic residues" evidence="1">
    <location>
        <begin position="231"/>
        <end position="240"/>
    </location>
</feature>